<evidence type="ECO:0000313" key="1">
    <source>
        <dbReference type="EMBL" id="OXA93841.1"/>
    </source>
</evidence>
<dbReference type="Proteomes" id="UP000198345">
    <property type="component" value="Unassembled WGS sequence"/>
</dbReference>
<keyword evidence="2" id="KW-1185">Reference proteome</keyword>
<sequence length="59" mass="6540">MLTITNWLLARGIGAGYRSSADSPTALGKGANEDKERQPLFLMVSRPNYIMLIKKALLF</sequence>
<gene>
    <name evidence="1" type="ORF">B0A66_06245</name>
</gene>
<comment type="caution">
    <text evidence="1">The sequence shown here is derived from an EMBL/GenBank/DDBJ whole genome shotgun (WGS) entry which is preliminary data.</text>
</comment>
<organism evidence="1 2">
    <name type="scientific">Flavobacterium hercynium</name>
    <dbReference type="NCBI Taxonomy" id="387094"/>
    <lineage>
        <taxon>Bacteria</taxon>
        <taxon>Pseudomonadati</taxon>
        <taxon>Bacteroidota</taxon>
        <taxon>Flavobacteriia</taxon>
        <taxon>Flavobacteriales</taxon>
        <taxon>Flavobacteriaceae</taxon>
        <taxon>Flavobacterium</taxon>
    </lineage>
</organism>
<evidence type="ECO:0000313" key="2">
    <source>
        <dbReference type="Proteomes" id="UP000198345"/>
    </source>
</evidence>
<protein>
    <submittedName>
        <fullName evidence="1">Uncharacterized protein</fullName>
    </submittedName>
</protein>
<proteinExistence type="predicted"/>
<reference evidence="1 2" key="1">
    <citation type="submission" date="2016-11" db="EMBL/GenBank/DDBJ databases">
        <title>Whole genomes of Flavobacteriaceae.</title>
        <authorList>
            <person name="Stine C."/>
            <person name="Li C."/>
            <person name="Tadesse D."/>
        </authorList>
    </citation>
    <scope>NUCLEOTIDE SEQUENCE [LARGE SCALE GENOMIC DNA]</scope>
    <source>
        <strain evidence="1 2">DSM 18292</strain>
    </source>
</reference>
<name>A0A226HJM8_9FLAO</name>
<accession>A0A226HJM8</accession>
<dbReference type="AlphaFoldDB" id="A0A226HJM8"/>
<dbReference type="EMBL" id="MUGW01000012">
    <property type="protein sequence ID" value="OXA93841.1"/>
    <property type="molecule type" value="Genomic_DNA"/>
</dbReference>